<dbReference type="AlphaFoldDB" id="A0A811UGF2"/>
<name>A0A811UGF2_CERCA</name>
<protein>
    <submittedName>
        <fullName evidence="1">(Mediterranean fruit fly) hypothetical protein</fullName>
    </submittedName>
</protein>
<keyword evidence="2" id="KW-1185">Reference proteome</keyword>
<evidence type="ECO:0000313" key="1">
    <source>
        <dbReference type="EMBL" id="CAD6996665.1"/>
    </source>
</evidence>
<gene>
    <name evidence="1" type="ORF">CCAP1982_LOCUS5349</name>
</gene>
<organism evidence="1 2">
    <name type="scientific">Ceratitis capitata</name>
    <name type="common">Mediterranean fruit fly</name>
    <name type="synonym">Tephritis capitata</name>
    <dbReference type="NCBI Taxonomy" id="7213"/>
    <lineage>
        <taxon>Eukaryota</taxon>
        <taxon>Metazoa</taxon>
        <taxon>Ecdysozoa</taxon>
        <taxon>Arthropoda</taxon>
        <taxon>Hexapoda</taxon>
        <taxon>Insecta</taxon>
        <taxon>Pterygota</taxon>
        <taxon>Neoptera</taxon>
        <taxon>Endopterygota</taxon>
        <taxon>Diptera</taxon>
        <taxon>Brachycera</taxon>
        <taxon>Muscomorpha</taxon>
        <taxon>Tephritoidea</taxon>
        <taxon>Tephritidae</taxon>
        <taxon>Ceratitis</taxon>
        <taxon>Ceratitis</taxon>
    </lineage>
</organism>
<dbReference type="EMBL" id="CAJHJT010000012">
    <property type="protein sequence ID" value="CAD6996665.1"/>
    <property type="molecule type" value="Genomic_DNA"/>
</dbReference>
<comment type="caution">
    <text evidence="1">The sequence shown here is derived from an EMBL/GenBank/DDBJ whole genome shotgun (WGS) entry which is preliminary data.</text>
</comment>
<accession>A0A811UGF2</accession>
<dbReference type="Proteomes" id="UP000606786">
    <property type="component" value="Unassembled WGS sequence"/>
</dbReference>
<evidence type="ECO:0000313" key="2">
    <source>
        <dbReference type="Proteomes" id="UP000606786"/>
    </source>
</evidence>
<sequence length="98" mass="11024">MAGLYIQHSFDSYIPFWNTISSSQIKRNILIKLKRIHAISCLKDCSCRFNCPAECPKVCYIIVYYPLVSLHANCLLPAACCLLPENTTTVRIVIVGDS</sequence>
<proteinExistence type="predicted"/>
<reference evidence="1" key="1">
    <citation type="submission" date="2020-11" db="EMBL/GenBank/DDBJ databases">
        <authorList>
            <person name="Whitehead M."/>
        </authorList>
    </citation>
    <scope>NUCLEOTIDE SEQUENCE</scope>
    <source>
        <strain evidence="1">EGII</strain>
    </source>
</reference>